<protein>
    <recommendedName>
        <fullName evidence="5">Endonuclease-reverse transcriptase</fullName>
    </recommendedName>
</protein>
<dbReference type="OrthoDB" id="6766254at2759"/>
<reference evidence="3" key="1">
    <citation type="submission" date="2022-01" db="EMBL/GenBank/DDBJ databases">
        <authorList>
            <person name="King R."/>
        </authorList>
    </citation>
    <scope>NUCLEOTIDE SEQUENCE</scope>
</reference>
<proteinExistence type="predicted"/>
<evidence type="ECO:0000313" key="4">
    <source>
        <dbReference type="Proteomes" id="UP001153737"/>
    </source>
</evidence>
<evidence type="ECO:0000313" key="3">
    <source>
        <dbReference type="EMBL" id="CAG9822064.1"/>
    </source>
</evidence>
<sequence length="308" mass="35453">MTEEEKNILELKNHKNREKAPSMVFADYENIRDPKEPPHHVPKAGLPLYDILKSTIQAVEVKLSLKIEEINHRLHQAEKENEELKSKVEILERNQRKNNIIIFGFEREERFISVESIIDLIQKLLNVRLVESDLNNIYSLGQTNNSPIKIEFTSYLKKITVLKGTKNLKGTSISIAHDLTELQRTENKILRKHLYAAKQDKNNTCFMKNNKLHLNDRIFTPSDLESLEEKIEVNFQSQSHSDPGTPTIELTLQNTIKEPTEPSQVDNKKITDSRGNLGIQVTPKTGAIKKPARDIPRDKPITRKNSNK</sequence>
<reference evidence="3" key="2">
    <citation type="submission" date="2022-10" db="EMBL/GenBank/DDBJ databases">
        <authorList>
            <consortium name="ENA_rothamsted_submissions"/>
            <consortium name="culmorum"/>
            <person name="King R."/>
        </authorList>
    </citation>
    <scope>NUCLEOTIDE SEQUENCE</scope>
</reference>
<name>A0A9N9SHG4_PHACE</name>
<feature type="compositionally biased region" description="Polar residues" evidence="2">
    <location>
        <begin position="256"/>
        <end position="265"/>
    </location>
</feature>
<accession>A0A9N9SHG4</accession>
<dbReference type="AlphaFoldDB" id="A0A9N9SHG4"/>
<evidence type="ECO:0000256" key="1">
    <source>
        <dbReference type="SAM" id="Coils"/>
    </source>
</evidence>
<feature type="region of interest" description="Disordered" evidence="2">
    <location>
        <begin position="256"/>
        <end position="308"/>
    </location>
</feature>
<dbReference type="EMBL" id="OU896711">
    <property type="protein sequence ID" value="CAG9822064.1"/>
    <property type="molecule type" value="Genomic_DNA"/>
</dbReference>
<feature type="coiled-coil region" evidence="1">
    <location>
        <begin position="60"/>
        <end position="97"/>
    </location>
</feature>
<organism evidence="3 4">
    <name type="scientific">Phaedon cochleariae</name>
    <name type="common">Mustard beetle</name>
    <dbReference type="NCBI Taxonomy" id="80249"/>
    <lineage>
        <taxon>Eukaryota</taxon>
        <taxon>Metazoa</taxon>
        <taxon>Ecdysozoa</taxon>
        <taxon>Arthropoda</taxon>
        <taxon>Hexapoda</taxon>
        <taxon>Insecta</taxon>
        <taxon>Pterygota</taxon>
        <taxon>Neoptera</taxon>
        <taxon>Endopterygota</taxon>
        <taxon>Coleoptera</taxon>
        <taxon>Polyphaga</taxon>
        <taxon>Cucujiformia</taxon>
        <taxon>Chrysomeloidea</taxon>
        <taxon>Chrysomelidae</taxon>
        <taxon>Chrysomelinae</taxon>
        <taxon>Chrysomelini</taxon>
        <taxon>Phaedon</taxon>
    </lineage>
</organism>
<feature type="compositionally biased region" description="Basic and acidic residues" evidence="2">
    <location>
        <begin position="291"/>
        <end position="301"/>
    </location>
</feature>
<evidence type="ECO:0000256" key="2">
    <source>
        <dbReference type="SAM" id="MobiDB-lite"/>
    </source>
</evidence>
<gene>
    <name evidence="3" type="ORF">PHAECO_LOCUS9194</name>
</gene>
<keyword evidence="4" id="KW-1185">Reference proteome</keyword>
<evidence type="ECO:0008006" key="5">
    <source>
        <dbReference type="Google" id="ProtNLM"/>
    </source>
</evidence>
<keyword evidence="1" id="KW-0175">Coiled coil</keyword>
<dbReference type="Proteomes" id="UP001153737">
    <property type="component" value="Chromosome 5"/>
</dbReference>